<feature type="transmembrane region" description="Helical" evidence="12">
    <location>
        <begin position="224"/>
        <end position="243"/>
    </location>
</feature>
<comment type="similarity">
    <text evidence="3 12">Belongs to the PIGV family.</text>
</comment>
<dbReference type="EMBL" id="LAVV01006449">
    <property type="protein sequence ID" value="KNZ59869.1"/>
    <property type="molecule type" value="Genomic_DNA"/>
</dbReference>
<dbReference type="GO" id="GO:0031501">
    <property type="term" value="C:mannosyltransferase complex"/>
    <property type="evidence" value="ECO:0007669"/>
    <property type="project" value="TreeGrafter"/>
</dbReference>
<evidence type="ECO:0000256" key="8">
    <source>
        <dbReference type="ARBA" id="ARBA00022692"/>
    </source>
</evidence>
<proteinExistence type="inferred from homology"/>
<feature type="transmembrane region" description="Helical" evidence="12">
    <location>
        <begin position="191"/>
        <end position="212"/>
    </location>
</feature>
<keyword evidence="9 12" id="KW-0256">Endoplasmic reticulum</keyword>
<dbReference type="Pfam" id="PF04188">
    <property type="entry name" value="Mannosyl_trans2"/>
    <property type="match status" value="1"/>
</dbReference>
<comment type="pathway">
    <text evidence="2 12">Glycolipid biosynthesis; glycosylphosphatidylinositol-anchor biosynthesis.</text>
</comment>
<feature type="transmembrane region" description="Helical" evidence="12">
    <location>
        <begin position="272"/>
        <end position="289"/>
    </location>
</feature>
<dbReference type="PANTHER" id="PTHR12468:SF2">
    <property type="entry name" value="GPI MANNOSYLTRANSFERASE 2"/>
    <property type="match status" value="1"/>
</dbReference>
<dbReference type="UniPathway" id="UPA00196"/>
<dbReference type="GO" id="GO:0004376">
    <property type="term" value="F:GPI mannosyltransferase activity"/>
    <property type="evidence" value="ECO:0007669"/>
    <property type="project" value="InterPro"/>
</dbReference>
<gene>
    <name evidence="13" type="ORF">VP01_1650g8</name>
</gene>
<comment type="caution">
    <text evidence="13">The sequence shown here is derived from an EMBL/GenBank/DDBJ whole genome shotgun (WGS) entry which is preliminary data.</text>
</comment>
<evidence type="ECO:0000313" key="13">
    <source>
        <dbReference type="EMBL" id="KNZ59869.1"/>
    </source>
</evidence>
<sequence length="361" mass="41730">MVWRVFLLTAFIRTFSLFFLLTININPFDNSAQIKHHQHQQLNRWDTLHFINPSNSEQNWAFAPGITTLLWLTNNSIIITSIISTIASITSTVILFLYSTLVSLLHAFSPSPSTQVVPYTEPFYALFSFAAIYLQTQHVKQSYMRKLSSAMLMALATSFRPIGIIQALQWLPDWCHQLEKLVLKSPSKRNITLSAFLVHSFQTFILACRNNGFLKYWTWNQAPLFLLSLPVYMASFGGIWTYYHSRFTLDDTPSSQSREVGGKSRPFLDRRLAIHVHIQLVITVILLFFSHVQIILRQAATVPSLWWGLADGIQRHWHHNNNTTSPHPSYSRVGYWAYWFPWIVLWAPLSLLLWAGFYPPA</sequence>
<evidence type="ECO:0000256" key="1">
    <source>
        <dbReference type="ARBA" id="ARBA00004477"/>
    </source>
</evidence>
<dbReference type="VEuPathDB" id="FungiDB:VP01_1650g8"/>
<evidence type="ECO:0000256" key="3">
    <source>
        <dbReference type="ARBA" id="ARBA00008698"/>
    </source>
</evidence>
<name>A0A0L6VGM3_9BASI</name>
<keyword evidence="7 12" id="KW-0808">Transferase</keyword>
<dbReference type="Proteomes" id="UP000037035">
    <property type="component" value="Unassembled WGS sequence"/>
</dbReference>
<feature type="transmembrane region" description="Helical" evidence="12">
    <location>
        <begin position="119"/>
        <end position="135"/>
    </location>
</feature>
<evidence type="ECO:0000313" key="14">
    <source>
        <dbReference type="Proteomes" id="UP000037035"/>
    </source>
</evidence>
<evidence type="ECO:0000256" key="5">
    <source>
        <dbReference type="ARBA" id="ARBA00022502"/>
    </source>
</evidence>
<evidence type="ECO:0000256" key="10">
    <source>
        <dbReference type="ARBA" id="ARBA00022989"/>
    </source>
</evidence>
<feature type="transmembrane region" description="Helical" evidence="12">
    <location>
        <begin position="6"/>
        <end position="25"/>
    </location>
</feature>
<evidence type="ECO:0000256" key="12">
    <source>
        <dbReference type="RuleBase" id="RU363112"/>
    </source>
</evidence>
<dbReference type="STRING" id="27349.A0A0L6VGM3"/>
<dbReference type="AlphaFoldDB" id="A0A0L6VGM3"/>
<keyword evidence="14" id="KW-1185">Reference proteome</keyword>
<dbReference type="InterPro" id="IPR007315">
    <property type="entry name" value="PIG-V/Gpi18"/>
</dbReference>
<keyword evidence="6 12" id="KW-0328">Glycosyltransferase</keyword>
<reference evidence="13 14" key="1">
    <citation type="submission" date="2015-08" db="EMBL/GenBank/DDBJ databases">
        <title>Next Generation Sequencing and Analysis of the Genome of Puccinia sorghi L Schw, the Causal Agent of Maize Common Rust.</title>
        <authorList>
            <person name="Rochi L."/>
            <person name="Burguener G."/>
            <person name="Darino M."/>
            <person name="Turjanski A."/>
            <person name="Kreff E."/>
            <person name="Dieguez M.J."/>
            <person name="Sacco F."/>
        </authorList>
    </citation>
    <scope>NUCLEOTIDE SEQUENCE [LARGE SCALE GENOMIC DNA]</scope>
    <source>
        <strain evidence="13 14">RO10H11247</strain>
    </source>
</reference>
<dbReference type="GO" id="GO:0005789">
    <property type="term" value="C:endoplasmic reticulum membrane"/>
    <property type="evidence" value="ECO:0007669"/>
    <property type="project" value="UniProtKB-SubCell"/>
</dbReference>
<dbReference type="GO" id="GO:0000009">
    <property type="term" value="F:alpha-1,6-mannosyltransferase activity"/>
    <property type="evidence" value="ECO:0007669"/>
    <property type="project" value="InterPro"/>
</dbReference>
<evidence type="ECO:0000256" key="7">
    <source>
        <dbReference type="ARBA" id="ARBA00022679"/>
    </source>
</evidence>
<evidence type="ECO:0000256" key="9">
    <source>
        <dbReference type="ARBA" id="ARBA00022824"/>
    </source>
</evidence>
<feature type="transmembrane region" description="Helical" evidence="12">
    <location>
        <begin position="147"/>
        <end position="171"/>
    </location>
</feature>
<evidence type="ECO:0000256" key="4">
    <source>
        <dbReference type="ARBA" id="ARBA00013795"/>
    </source>
</evidence>
<organism evidence="13 14">
    <name type="scientific">Puccinia sorghi</name>
    <dbReference type="NCBI Taxonomy" id="27349"/>
    <lineage>
        <taxon>Eukaryota</taxon>
        <taxon>Fungi</taxon>
        <taxon>Dikarya</taxon>
        <taxon>Basidiomycota</taxon>
        <taxon>Pucciniomycotina</taxon>
        <taxon>Pucciniomycetes</taxon>
        <taxon>Pucciniales</taxon>
        <taxon>Pucciniaceae</taxon>
        <taxon>Puccinia</taxon>
    </lineage>
</organism>
<evidence type="ECO:0000256" key="11">
    <source>
        <dbReference type="ARBA" id="ARBA00023136"/>
    </source>
</evidence>
<evidence type="ECO:0000256" key="2">
    <source>
        <dbReference type="ARBA" id="ARBA00004687"/>
    </source>
</evidence>
<keyword evidence="8 12" id="KW-0812">Transmembrane</keyword>
<keyword evidence="11 12" id="KW-0472">Membrane</keyword>
<evidence type="ECO:0000256" key="6">
    <source>
        <dbReference type="ARBA" id="ARBA00022676"/>
    </source>
</evidence>
<dbReference type="GO" id="GO:0006506">
    <property type="term" value="P:GPI anchor biosynthetic process"/>
    <property type="evidence" value="ECO:0007669"/>
    <property type="project" value="UniProtKB-UniPathway"/>
</dbReference>
<keyword evidence="10 12" id="KW-1133">Transmembrane helix</keyword>
<dbReference type="EC" id="2.4.1.-" evidence="12"/>
<dbReference type="PANTHER" id="PTHR12468">
    <property type="entry name" value="GPI MANNOSYLTRANSFERASE 2"/>
    <property type="match status" value="1"/>
</dbReference>
<comment type="function">
    <text evidence="12">Mannosyltransferase involved in glycosylphosphatidylinositol-anchor biosynthesis.</text>
</comment>
<feature type="transmembrane region" description="Helical" evidence="12">
    <location>
        <begin position="335"/>
        <end position="357"/>
    </location>
</feature>
<accession>A0A0L6VGM3</accession>
<feature type="transmembrane region" description="Helical" evidence="12">
    <location>
        <begin position="77"/>
        <end position="99"/>
    </location>
</feature>
<keyword evidence="5 12" id="KW-0337">GPI-anchor biosynthesis</keyword>
<dbReference type="OrthoDB" id="10252502at2759"/>
<protein>
    <recommendedName>
        <fullName evidence="4 12">GPI mannosyltransferase 2</fullName>
        <ecNumber evidence="12">2.4.1.-</ecNumber>
    </recommendedName>
</protein>
<comment type="subcellular location">
    <subcellularLocation>
        <location evidence="1 12">Endoplasmic reticulum membrane</location>
        <topology evidence="1 12">Multi-pass membrane protein</topology>
    </subcellularLocation>
</comment>